<dbReference type="Proteomes" id="UP000275719">
    <property type="component" value="Unassembled WGS sequence"/>
</dbReference>
<gene>
    <name evidence="3" type="ORF">EG240_00975</name>
</gene>
<dbReference type="OrthoDB" id="9812454at2"/>
<evidence type="ECO:0008006" key="5">
    <source>
        <dbReference type="Google" id="ProtNLM"/>
    </source>
</evidence>
<dbReference type="AlphaFoldDB" id="A0A3P3WF89"/>
<dbReference type="InterPro" id="IPR025631">
    <property type="entry name" value="Porin_10"/>
</dbReference>
<feature type="chain" id="PRO_5018191300" description="Porin" evidence="2">
    <location>
        <begin position="19"/>
        <end position="677"/>
    </location>
</feature>
<name>A0A3P3WF89_9FLAO</name>
<evidence type="ECO:0000256" key="1">
    <source>
        <dbReference type="SAM" id="MobiDB-lite"/>
    </source>
</evidence>
<evidence type="ECO:0000313" key="4">
    <source>
        <dbReference type="Proteomes" id="UP000275719"/>
    </source>
</evidence>
<keyword evidence="4" id="KW-1185">Reference proteome</keyword>
<feature type="region of interest" description="Disordered" evidence="1">
    <location>
        <begin position="35"/>
        <end position="68"/>
    </location>
</feature>
<organism evidence="3 4">
    <name type="scientific">Paenimyroides tangerinum</name>
    <dbReference type="NCBI Taxonomy" id="2488728"/>
    <lineage>
        <taxon>Bacteria</taxon>
        <taxon>Pseudomonadati</taxon>
        <taxon>Bacteroidota</taxon>
        <taxon>Flavobacteriia</taxon>
        <taxon>Flavobacteriales</taxon>
        <taxon>Flavobacteriaceae</taxon>
        <taxon>Paenimyroides</taxon>
    </lineage>
</organism>
<proteinExistence type="predicted"/>
<dbReference type="RefSeq" id="WP_125016492.1">
    <property type="nucleotide sequence ID" value="NZ_RQVQ01000002.1"/>
</dbReference>
<evidence type="ECO:0000313" key="3">
    <source>
        <dbReference type="EMBL" id="RRJ93078.1"/>
    </source>
</evidence>
<dbReference type="EMBL" id="RQVQ01000002">
    <property type="protein sequence ID" value="RRJ93078.1"/>
    <property type="molecule type" value="Genomic_DNA"/>
</dbReference>
<comment type="caution">
    <text evidence="3">The sequence shown here is derived from an EMBL/GenBank/DDBJ whole genome shotgun (WGS) entry which is preliminary data.</text>
</comment>
<accession>A0A3P3WF89</accession>
<dbReference type="Pfam" id="PF14121">
    <property type="entry name" value="Porin_10"/>
    <property type="match status" value="1"/>
</dbReference>
<evidence type="ECO:0000256" key="2">
    <source>
        <dbReference type="SAM" id="SignalP"/>
    </source>
</evidence>
<feature type="signal peptide" evidence="2">
    <location>
        <begin position="1"/>
        <end position="18"/>
    </location>
</feature>
<keyword evidence="2" id="KW-0732">Signal</keyword>
<sequence>MRNLALLCFFVFSLQASAQVKRTDKLKTKDEKNIKIDNTKVNQPVNNSSNSNATTIGSTNSTSKTKSANDSIAPIDWYKIISYDNKITAVDTALTIKKFQQLNFLGRDMFGLQSLSNDGQTYNILDYSLVKNSLIPSFGFSSKQWNYYQIEDINYYKVPTPFTELAYRSVVKQGQNLNSLFTTNFNERTNVFIGYRALRSLGAYMNELNSIGNFKFGGSYNTKNEEYFLQTNFVFQDIMNQENGGITDIDLFESSDAPYNNRERLNVYSRNANSMFKGTRAFLNHKYKFNNSTENEIWLKHKFYYQYQSNEFSQADLSTFDSDIRYFGNSYSNSVRDKVRFKNFYNQLALAYSSATLGELSFMAEVSNFDYYYNSIVVKQNSEIVPASLKYDLVTLGGSYAINKEQFSFNAEARQSISEIATTELKADVIYSLNEKYAIKANYHFLNKIPEMTQQMFQSTYINYNWINNFSNEKIQSVTAELENPYVNLSGNFQLIHDKIYFSNEDTQFDAYGNAEQLLVSPKQYAKPISYFNIKAQREFKFGKFALDNTLMFQQVAQDENIVNVPNFITRNTIYYSDKVFKNALFLQTGIVFKYHTKYYANEYNPILGDYFVQDTRKIGGFPTFDFFVNAKIKTARIYLNLEHFNSGITGHNYFATPTRPFTDMRLRFGIVWDFFW</sequence>
<reference evidence="3 4" key="1">
    <citation type="submission" date="2018-11" db="EMBL/GenBank/DDBJ databases">
        <title>Flavobacterium sp. nov., YIM 102701-2 draft genome.</title>
        <authorList>
            <person name="Li G."/>
            <person name="Jiang Y."/>
        </authorList>
    </citation>
    <scope>NUCLEOTIDE SEQUENCE [LARGE SCALE GENOMIC DNA]</scope>
    <source>
        <strain evidence="3 4">YIM 102701-2</strain>
    </source>
</reference>
<protein>
    <recommendedName>
        <fullName evidence="5">Porin</fullName>
    </recommendedName>
</protein>
<feature type="compositionally biased region" description="Low complexity" evidence="1">
    <location>
        <begin position="46"/>
        <end position="68"/>
    </location>
</feature>